<dbReference type="GO" id="GO:0046872">
    <property type="term" value="F:metal ion binding"/>
    <property type="evidence" value="ECO:0007669"/>
    <property type="project" value="InterPro"/>
</dbReference>
<evidence type="ECO:0000313" key="2">
    <source>
        <dbReference type="EMBL" id="TMR11861.1"/>
    </source>
</evidence>
<dbReference type="RefSeq" id="WP_138670835.1">
    <property type="nucleotide sequence ID" value="NZ_VCKY01000147.1"/>
</dbReference>
<name>A0A5S4F6M1_9ACTN</name>
<dbReference type="InterPro" id="IPR034660">
    <property type="entry name" value="DinB/YfiT-like"/>
</dbReference>
<feature type="domain" description="Mycothiol-dependent maleylpyruvate isomerase metal-binding" evidence="1">
    <location>
        <begin position="11"/>
        <end position="161"/>
    </location>
</feature>
<accession>A0A5S4F6M1</accession>
<evidence type="ECO:0000259" key="1">
    <source>
        <dbReference type="Pfam" id="PF11716"/>
    </source>
</evidence>
<sequence length="213" mass="22564">MGESRQSYLVAATSAVSLLRDPAVTAAWDKPSALTEFSVGGLAGHLAHQIVRVRDALAADNGAAQEPIGLIEHFSRSPWVQAGLDHESNVFVRRGGEASAADGPAALVERTQALLDLLTAALPAEPVDRVVHLPWTDWSLTLDDFLLTRLVELVVHSDDLAASVGIETPALPDSVIDPAVELLARLAVHRHGATAVIRTLSRAERAPATISAF</sequence>
<proteinExistence type="predicted"/>
<dbReference type="InterPro" id="IPR024344">
    <property type="entry name" value="MDMPI_metal-binding"/>
</dbReference>
<dbReference type="Gene3D" id="1.20.120.450">
    <property type="entry name" value="dinb family like domain"/>
    <property type="match status" value="1"/>
</dbReference>
<dbReference type="Proteomes" id="UP000309128">
    <property type="component" value="Unassembled WGS sequence"/>
</dbReference>
<dbReference type="EMBL" id="VCKY01000147">
    <property type="protein sequence ID" value="TMR11861.1"/>
    <property type="molecule type" value="Genomic_DNA"/>
</dbReference>
<evidence type="ECO:0000313" key="3">
    <source>
        <dbReference type="Proteomes" id="UP000309128"/>
    </source>
</evidence>
<dbReference type="Pfam" id="PF11716">
    <property type="entry name" value="MDMPI_N"/>
    <property type="match status" value="1"/>
</dbReference>
<gene>
    <name evidence="2" type="ORF">ETD86_34495</name>
</gene>
<comment type="caution">
    <text evidence="2">The sequence shown here is derived from an EMBL/GenBank/DDBJ whole genome shotgun (WGS) entry which is preliminary data.</text>
</comment>
<dbReference type="OrthoDB" id="3213216at2"/>
<reference evidence="2 3" key="1">
    <citation type="submission" date="2019-05" db="EMBL/GenBank/DDBJ databases">
        <title>Draft genome sequence of Nonomuraea turkmeniaca DSM 43926.</title>
        <authorList>
            <person name="Saricaoglu S."/>
            <person name="Isik K."/>
        </authorList>
    </citation>
    <scope>NUCLEOTIDE SEQUENCE [LARGE SCALE GENOMIC DNA]</scope>
    <source>
        <strain evidence="2 3">DSM 43926</strain>
    </source>
</reference>
<protein>
    <recommendedName>
        <fullName evidence="1">Mycothiol-dependent maleylpyruvate isomerase metal-binding domain-containing protein</fullName>
    </recommendedName>
</protein>
<keyword evidence="3" id="KW-1185">Reference proteome</keyword>
<dbReference type="AlphaFoldDB" id="A0A5S4F6M1"/>
<dbReference type="SUPFAM" id="SSF109854">
    <property type="entry name" value="DinB/YfiT-like putative metalloenzymes"/>
    <property type="match status" value="1"/>
</dbReference>
<organism evidence="2 3">
    <name type="scientific">Nonomuraea turkmeniaca</name>
    <dbReference type="NCBI Taxonomy" id="103838"/>
    <lineage>
        <taxon>Bacteria</taxon>
        <taxon>Bacillati</taxon>
        <taxon>Actinomycetota</taxon>
        <taxon>Actinomycetes</taxon>
        <taxon>Streptosporangiales</taxon>
        <taxon>Streptosporangiaceae</taxon>
        <taxon>Nonomuraea</taxon>
    </lineage>
</organism>